<keyword evidence="4 7" id="KW-0812">Transmembrane</keyword>
<keyword evidence="9" id="KW-0675">Receptor</keyword>
<feature type="domain" description="TonB-dependent receptor plug" evidence="8">
    <location>
        <begin position="36"/>
        <end position="167"/>
    </location>
</feature>
<dbReference type="EMBL" id="FIZP01000001">
    <property type="protein sequence ID" value="CZE46878.1"/>
    <property type="molecule type" value="Genomic_DNA"/>
</dbReference>
<evidence type="ECO:0000256" key="7">
    <source>
        <dbReference type="PROSITE-ProRule" id="PRU01360"/>
    </source>
</evidence>
<name>A0A128EF44_9BACT</name>
<keyword evidence="3 7" id="KW-1134">Transmembrane beta strand</keyword>
<evidence type="ECO:0000256" key="6">
    <source>
        <dbReference type="ARBA" id="ARBA00023237"/>
    </source>
</evidence>
<comment type="similarity">
    <text evidence="7">Belongs to the TonB-dependent receptor family.</text>
</comment>
<proteinExistence type="inferred from homology"/>
<sequence>MLKRLNLSQNLLIFTLMPLGLNAEVVKLDEIVVKAKPNNFNTISRQKIENSPTLNGSMSELLKSNPNVRFSNTSTTSQNLGDINPSDISINGALTYQNNFMINGFNVNNDLNPGGKRFGTGQNTTHVKEPDIGSISQGIMIDSDLIGSIEVLDSDVSARYGNFMGGVVNAKTRDPKREFSGKFSLTHSSNNWVSYHVEDEEKFKNSTSPNAQPKFKKSIARASLEGFVTENFGIIGSYTQAYSTIPIKYDPKYFSDAHANQTRKMHRKNENFFLAGVWYVGQHVIRPTLIYTPSSATYHTEFMKDSIYDYKNDGLMGSVKVESALNSVLLEQNFGYSKMQSSRIGSKNYQAAWHPSAVKNWASDGVAQEGTFASVEQTQENYEYSFDATFDEILALNLSHTFSFGGDISQKSGTLIYKDSIIGDGSASELHGACQNGDPLCINDGWEHPYDDDTIGNGQYFDQATRYKGKTKKNITSYGIYAQDKVKFKNLTARFGLRMDKDTFFNNTNIAPRLSLTYDIFDDETSLLGFGANRYYGRNSFSYALDEGKEWLKTELVRKDQLSPWEIKKDDYKANYRFSNLKTPYTDELSFRYFQELDFLSFELKYIMRKDKDGIMTTWRSVENLDPSTDPKYTANHRILTNNGRGEADVVSFALRNNEPFYFIGVNHNFELIFDYTKIKRNYNSYKDTTQDKKRGDKVVLDGKLTHKNDIAREDFNVPYSLRFNTYSSLKTKLGLVRINNFFKFNAGYNGIRYAGLDKTYWIDRYETKHFGSNFIWDMRLGLDILGRKTDAYFINLDILNVLNRKVNVGSNFDYDTENSSSIYAPGRQLWVEIGARF</sequence>
<dbReference type="InterPro" id="IPR037066">
    <property type="entry name" value="Plug_dom_sf"/>
</dbReference>
<organism evidence="9 10">
    <name type="scientific">Campylobacter geochelonis</name>
    <dbReference type="NCBI Taxonomy" id="1780362"/>
    <lineage>
        <taxon>Bacteria</taxon>
        <taxon>Pseudomonadati</taxon>
        <taxon>Campylobacterota</taxon>
        <taxon>Epsilonproteobacteria</taxon>
        <taxon>Campylobacterales</taxon>
        <taxon>Campylobacteraceae</taxon>
        <taxon>Campylobacter</taxon>
    </lineage>
</organism>
<keyword evidence="6 7" id="KW-0998">Cell outer membrane</keyword>
<dbReference type="GO" id="GO:0009279">
    <property type="term" value="C:cell outer membrane"/>
    <property type="evidence" value="ECO:0007669"/>
    <property type="project" value="UniProtKB-SubCell"/>
</dbReference>
<dbReference type="Gene3D" id="2.170.130.10">
    <property type="entry name" value="TonB-dependent receptor, plug domain"/>
    <property type="match status" value="1"/>
</dbReference>
<protein>
    <submittedName>
        <fullName evidence="9">Putative TonB dependent receptor</fullName>
    </submittedName>
</protein>
<evidence type="ECO:0000256" key="4">
    <source>
        <dbReference type="ARBA" id="ARBA00022692"/>
    </source>
</evidence>
<evidence type="ECO:0000313" key="10">
    <source>
        <dbReference type="Proteomes" id="UP000069632"/>
    </source>
</evidence>
<dbReference type="InterPro" id="IPR012910">
    <property type="entry name" value="Plug_dom"/>
</dbReference>
<evidence type="ECO:0000256" key="2">
    <source>
        <dbReference type="ARBA" id="ARBA00022448"/>
    </source>
</evidence>
<dbReference type="OrthoDB" id="9766643at2"/>
<reference evidence="9 10" key="1">
    <citation type="submission" date="2016-02" db="EMBL/GenBank/DDBJ databases">
        <authorList>
            <consortium name="Pathogen Informatics"/>
        </authorList>
    </citation>
    <scope>NUCLEOTIDE SEQUENCE [LARGE SCALE GENOMIC DNA]</scope>
    <source>
        <strain evidence="9 10">RC20</strain>
    </source>
</reference>
<evidence type="ECO:0000256" key="3">
    <source>
        <dbReference type="ARBA" id="ARBA00022452"/>
    </source>
</evidence>
<dbReference type="PROSITE" id="PS52016">
    <property type="entry name" value="TONB_DEPENDENT_REC_3"/>
    <property type="match status" value="1"/>
</dbReference>
<evidence type="ECO:0000256" key="1">
    <source>
        <dbReference type="ARBA" id="ARBA00004571"/>
    </source>
</evidence>
<comment type="subcellular location">
    <subcellularLocation>
        <location evidence="1 7">Cell outer membrane</location>
        <topology evidence="1 7">Multi-pass membrane protein</topology>
    </subcellularLocation>
</comment>
<gene>
    <name evidence="9" type="ORF">ERS672216_00602</name>
</gene>
<dbReference type="RefSeq" id="WP_075540044.1">
    <property type="nucleotide sequence ID" value="NZ_CP053844.1"/>
</dbReference>
<keyword evidence="5 7" id="KW-0472">Membrane</keyword>
<dbReference type="AlphaFoldDB" id="A0A128EF44"/>
<dbReference type="InterPro" id="IPR036942">
    <property type="entry name" value="Beta-barrel_TonB_sf"/>
</dbReference>
<evidence type="ECO:0000313" key="9">
    <source>
        <dbReference type="EMBL" id="CZE46878.1"/>
    </source>
</evidence>
<evidence type="ECO:0000259" key="8">
    <source>
        <dbReference type="Pfam" id="PF07715"/>
    </source>
</evidence>
<dbReference type="Pfam" id="PF07715">
    <property type="entry name" value="Plug"/>
    <property type="match status" value="1"/>
</dbReference>
<keyword evidence="10" id="KW-1185">Reference proteome</keyword>
<dbReference type="SUPFAM" id="SSF56935">
    <property type="entry name" value="Porins"/>
    <property type="match status" value="1"/>
</dbReference>
<keyword evidence="2 7" id="KW-0813">Transport</keyword>
<evidence type="ECO:0000256" key="5">
    <source>
        <dbReference type="ARBA" id="ARBA00023136"/>
    </source>
</evidence>
<dbReference type="InterPro" id="IPR039426">
    <property type="entry name" value="TonB-dep_rcpt-like"/>
</dbReference>
<dbReference type="Proteomes" id="UP000069632">
    <property type="component" value="Unassembled WGS sequence"/>
</dbReference>
<accession>A0A128EF44</accession>
<dbReference type="Gene3D" id="2.40.170.20">
    <property type="entry name" value="TonB-dependent receptor, beta-barrel domain"/>
    <property type="match status" value="1"/>
</dbReference>